<dbReference type="Gene3D" id="1.10.260.40">
    <property type="entry name" value="lambda repressor-like DNA-binding domains"/>
    <property type="match status" value="1"/>
</dbReference>
<sequence>MDWSDEEIDAFLSQIGERIKSARRNRNLTQDQLWDISGVPQGSISRLERGQYDDIMLKTLIRLAKGLEVSLEELIFGSTEDEASSEILAAVAL</sequence>
<comment type="caution">
    <text evidence="3">The sequence shown here is derived from an EMBL/GenBank/DDBJ whole genome shotgun (WGS) entry which is preliminary data.</text>
</comment>
<keyword evidence="3" id="KW-0614">Plasmid</keyword>
<dbReference type="PANTHER" id="PTHR46797:SF1">
    <property type="entry name" value="METHYLPHOSPHONATE SYNTHASE"/>
    <property type="match status" value="1"/>
</dbReference>
<dbReference type="PATRIC" id="fig|1429438.4.peg.24"/>
<organism evidence="3 4">
    <name type="scientific">Entotheonella factor</name>
    <dbReference type="NCBI Taxonomy" id="1429438"/>
    <lineage>
        <taxon>Bacteria</taxon>
        <taxon>Pseudomonadati</taxon>
        <taxon>Nitrospinota/Tectimicrobiota group</taxon>
        <taxon>Candidatus Tectimicrobiota</taxon>
        <taxon>Candidatus Entotheonellia</taxon>
        <taxon>Candidatus Entotheonellales</taxon>
        <taxon>Candidatus Entotheonellaceae</taxon>
        <taxon>Candidatus Entotheonella</taxon>
    </lineage>
</organism>
<dbReference type="InterPro" id="IPR001387">
    <property type="entry name" value="Cro/C1-type_HTH"/>
</dbReference>
<dbReference type="PANTHER" id="PTHR46797">
    <property type="entry name" value="HTH-TYPE TRANSCRIPTIONAL REGULATOR"/>
    <property type="match status" value="1"/>
</dbReference>
<dbReference type="GO" id="GO:0003700">
    <property type="term" value="F:DNA-binding transcription factor activity"/>
    <property type="evidence" value="ECO:0007669"/>
    <property type="project" value="TreeGrafter"/>
</dbReference>
<dbReference type="GO" id="GO:0003677">
    <property type="term" value="F:DNA binding"/>
    <property type="evidence" value="ECO:0007669"/>
    <property type="project" value="UniProtKB-KW"/>
</dbReference>
<dbReference type="HOGENOM" id="CLU_066192_29_4_7"/>
<gene>
    <name evidence="3" type="ORF">ETSY1_46200</name>
</gene>
<keyword evidence="4" id="KW-1185">Reference proteome</keyword>
<accession>W4M293</accession>
<dbReference type="Pfam" id="PF01381">
    <property type="entry name" value="HTH_3"/>
    <property type="match status" value="1"/>
</dbReference>
<evidence type="ECO:0000313" key="3">
    <source>
        <dbReference type="EMBL" id="ETX03767.1"/>
    </source>
</evidence>
<dbReference type="AlphaFoldDB" id="W4M293"/>
<dbReference type="InterPro" id="IPR050807">
    <property type="entry name" value="TransReg_Diox_bact_type"/>
</dbReference>
<proteinExistence type="predicted"/>
<feature type="domain" description="HTH cro/C1-type" evidence="2">
    <location>
        <begin position="19"/>
        <end position="74"/>
    </location>
</feature>
<name>W4M293_ENTF1</name>
<dbReference type="InterPro" id="IPR010982">
    <property type="entry name" value="Lambda_DNA-bd_dom_sf"/>
</dbReference>
<evidence type="ECO:0000259" key="2">
    <source>
        <dbReference type="PROSITE" id="PS50943"/>
    </source>
</evidence>
<dbReference type="Proteomes" id="UP000019141">
    <property type="component" value="Unassembled WGS sequence"/>
</dbReference>
<dbReference type="EMBL" id="AZHW01000006">
    <property type="protein sequence ID" value="ETX03767.1"/>
    <property type="molecule type" value="Genomic_DNA"/>
</dbReference>
<geneLocation type="plasmid" evidence="3">
    <name>pTSY</name>
</geneLocation>
<dbReference type="CDD" id="cd00093">
    <property type="entry name" value="HTH_XRE"/>
    <property type="match status" value="1"/>
</dbReference>
<dbReference type="GO" id="GO:0005829">
    <property type="term" value="C:cytosol"/>
    <property type="evidence" value="ECO:0007669"/>
    <property type="project" value="TreeGrafter"/>
</dbReference>
<keyword evidence="1" id="KW-0238">DNA-binding</keyword>
<dbReference type="SUPFAM" id="SSF47413">
    <property type="entry name" value="lambda repressor-like DNA-binding domains"/>
    <property type="match status" value="1"/>
</dbReference>
<evidence type="ECO:0000256" key="1">
    <source>
        <dbReference type="ARBA" id="ARBA00023125"/>
    </source>
</evidence>
<reference evidence="3 4" key="1">
    <citation type="journal article" date="2014" name="Nature">
        <title>An environmental bacterial taxon with a large and distinct metabolic repertoire.</title>
        <authorList>
            <person name="Wilson M.C."/>
            <person name="Mori T."/>
            <person name="Ruckert C."/>
            <person name="Uria A.R."/>
            <person name="Helf M.J."/>
            <person name="Takada K."/>
            <person name="Gernert C."/>
            <person name="Steffens U.A."/>
            <person name="Heycke N."/>
            <person name="Schmitt S."/>
            <person name="Rinke C."/>
            <person name="Helfrich E.J."/>
            <person name="Brachmann A.O."/>
            <person name="Gurgui C."/>
            <person name="Wakimoto T."/>
            <person name="Kracht M."/>
            <person name="Crusemann M."/>
            <person name="Hentschel U."/>
            <person name="Abe I."/>
            <person name="Matsunaga S."/>
            <person name="Kalinowski J."/>
            <person name="Takeyama H."/>
            <person name="Piel J."/>
        </authorList>
    </citation>
    <scope>NUCLEOTIDE SEQUENCE [LARGE SCALE GENOMIC DNA]</scope>
    <source>
        <strain evidence="4">TSY1</strain>
        <plasmid evidence="3">pTSY</plasmid>
    </source>
</reference>
<protein>
    <recommendedName>
        <fullName evidence="2">HTH cro/C1-type domain-containing protein</fullName>
    </recommendedName>
</protein>
<dbReference type="SMART" id="SM00530">
    <property type="entry name" value="HTH_XRE"/>
    <property type="match status" value="1"/>
</dbReference>
<dbReference type="PROSITE" id="PS50943">
    <property type="entry name" value="HTH_CROC1"/>
    <property type="match status" value="1"/>
</dbReference>
<evidence type="ECO:0000313" key="4">
    <source>
        <dbReference type="Proteomes" id="UP000019141"/>
    </source>
</evidence>